<evidence type="ECO:0000313" key="17">
    <source>
        <dbReference type="Proteomes" id="UP000265768"/>
    </source>
</evidence>
<evidence type="ECO:0000256" key="1">
    <source>
        <dbReference type="ARBA" id="ARBA00005015"/>
    </source>
</evidence>
<dbReference type="InterPro" id="IPR006203">
    <property type="entry name" value="GHMP_knse_ATP-bd_CS"/>
</dbReference>
<evidence type="ECO:0000259" key="15">
    <source>
        <dbReference type="Pfam" id="PF08544"/>
    </source>
</evidence>
<keyword evidence="8 13" id="KW-0547">Nucleotide-binding</keyword>
<dbReference type="SUPFAM" id="SSF54211">
    <property type="entry name" value="Ribosomal protein S5 domain 2-like"/>
    <property type="match status" value="1"/>
</dbReference>
<dbReference type="Pfam" id="PF00288">
    <property type="entry name" value="GHMP_kinases_N"/>
    <property type="match status" value="1"/>
</dbReference>
<evidence type="ECO:0000256" key="9">
    <source>
        <dbReference type="ARBA" id="ARBA00022777"/>
    </source>
</evidence>
<dbReference type="GO" id="GO:0005524">
    <property type="term" value="F:ATP binding"/>
    <property type="evidence" value="ECO:0007669"/>
    <property type="project" value="UniProtKB-UniRule"/>
</dbReference>
<comment type="caution">
    <text evidence="16">The sequence shown here is derived from an EMBL/GenBank/DDBJ whole genome shotgun (WGS) entry which is preliminary data.</text>
</comment>
<feature type="binding site" evidence="13">
    <location>
        <begin position="91"/>
        <end position="101"/>
    </location>
    <ligand>
        <name>ATP</name>
        <dbReference type="ChEBI" id="CHEBI:30616"/>
    </ligand>
</feature>
<dbReference type="Proteomes" id="UP000265768">
    <property type="component" value="Unassembled WGS sequence"/>
</dbReference>
<dbReference type="RefSeq" id="WP_119929868.1">
    <property type="nucleotide sequence ID" value="NZ_QZEY01000015.1"/>
</dbReference>
<dbReference type="HAMAP" id="MF_00384">
    <property type="entry name" value="Homoser_kinase"/>
    <property type="match status" value="1"/>
</dbReference>
<keyword evidence="7 13" id="KW-0791">Threonine biosynthesis</keyword>
<name>A0A3A4A8T1_9ACTN</name>
<dbReference type="UniPathway" id="UPA00050">
    <property type="reaction ID" value="UER00064"/>
</dbReference>
<evidence type="ECO:0000256" key="2">
    <source>
        <dbReference type="ARBA" id="ARBA00007370"/>
    </source>
</evidence>
<keyword evidence="9 13" id="KW-0418">Kinase</keyword>
<dbReference type="InterPro" id="IPR036554">
    <property type="entry name" value="GHMP_kinase_C_sf"/>
</dbReference>
<evidence type="ECO:0000259" key="14">
    <source>
        <dbReference type="Pfam" id="PF00288"/>
    </source>
</evidence>
<dbReference type="PRINTS" id="PR00958">
    <property type="entry name" value="HOMSERKINASE"/>
</dbReference>
<evidence type="ECO:0000256" key="6">
    <source>
        <dbReference type="ARBA" id="ARBA00022679"/>
    </source>
</evidence>
<dbReference type="OrthoDB" id="9769912at2"/>
<evidence type="ECO:0000256" key="10">
    <source>
        <dbReference type="ARBA" id="ARBA00022840"/>
    </source>
</evidence>
<dbReference type="PROSITE" id="PS00627">
    <property type="entry name" value="GHMP_KINASES_ATP"/>
    <property type="match status" value="1"/>
</dbReference>
<organism evidence="16 17">
    <name type="scientific">Bailinhaonella thermotolerans</name>
    <dbReference type="NCBI Taxonomy" id="1070861"/>
    <lineage>
        <taxon>Bacteria</taxon>
        <taxon>Bacillati</taxon>
        <taxon>Actinomycetota</taxon>
        <taxon>Actinomycetes</taxon>
        <taxon>Streptosporangiales</taxon>
        <taxon>Streptosporangiaceae</taxon>
        <taxon>Bailinhaonella</taxon>
    </lineage>
</organism>
<dbReference type="InterPro" id="IPR014721">
    <property type="entry name" value="Ribsml_uS5_D2-typ_fold_subgr"/>
</dbReference>
<keyword evidence="17" id="KW-1185">Reference proteome</keyword>
<dbReference type="Pfam" id="PF08544">
    <property type="entry name" value="GHMP_kinases_C"/>
    <property type="match status" value="1"/>
</dbReference>
<accession>A0A3A4A8T1</accession>
<evidence type="ECO:0000256" key="5">
    <source>
        <dbReference type="ARBA" id="ARBA00022605"/>
    </source>
</evidence>
<keyword evidence="13" id="KW-0963">Cytoplasm</keyword>
<keyword evidence="6 13" id="KW-0808">Transferase</keyword>
<dbReference type="GO" id="GO:0005737">
    <property type="term" value="C:cytoplasm"/>
    <property type="evidence" value="ECO:0007669"/>
    <property type="project" value="UniProtKB-SubCell"/>
</dbReference>
<evidence type="ECO:0000256" key="13">
    <source>
        <dbReference type="HAMAP-Rule" id="MF_00384"/>
    </source>
</evidence>
<evidence type="ECO:0000256" key="4">
    <source>
        <dbReference type="ARBA" id="ARBA00017858"/>
    </source>
</evidence>
<proteinExistence type="inferred from homology"/>
<dbReference type="Gene3D" id="3.30.230.10">
    <property type="match status" value="1"/>
</dbReference>
<dbReference type="PANTHER" id="PTHR20861">
    <property type="entry name" value="HOMOSERINE/4-DIPHOSPHOCYTIDYL-2-C-METHYL-D-ERYTHRITOL KINASE"/>
    <property type="match status" value="1"/>
</dbReference>
<dbReference type="SUPFAM" id="SSF55060">
    <property type="entry name" value="GHMP Kinase, C-terminal domain"/>
    <property type="match status" value="1"/>
</dbReference>
<comment type="catalytic activity">
    <reaction evidence="11 13">
        <text>L-homoserine + ATP = O-phospho-L-homoserine + ADP + H(+)</text>
        <dbReference type="Rhea" id="RHEA:13985"/>
        <dbReference type="ChEBI" id="CHEBI:15378"/>
        <dbReference type="ChEBI" id="CHEBI:30616"/>
        <dbReference type="ChEBI" id="CHEBI:57476"/>
        <dbReference type="ChEBI" id="CHEBI:57590"/>
        <dbReference type="ChEBI" id="CHEBI:456216"/>
        <dbReference type="EC" id="2.7.1.39"/>
    </reaction>
</comment>
<keyword evidence="5 13" id="KW-0028">Amino-acid biosynthesis</keyword>
<sequence>MSTPAFTARVPATSANLGPGFDALGLALTLYDEVTAATTGNGVTVEVIGEGAGEVPADERHLVVRTMRAAWDRMGAAQPENLTLRCHNRIPHGRGLGSSSAAICAGILLARALAGAEPEDTRHRADAKLSAPSAKPFSDQDVYALADELEGHPDNVAPCLAGGFTIAWRGPGAGPGLARLEPSPEIRPVALVPGTRLLTETARGLLPAAVPHADAAANAGRAALLVAALTQRPDLLLPATEDRLHQDYREPGMPDTLDLVRRLRARGVPAVVSGAGPTVLAFSSGETLDSIASEVGNAWHIQPLNVDRDGAHVLFA</sequence>
<dbReference type="PANTHER" id="PTHR20861:SF1">
    <property type="entry name" value="HOMOSERINE KINASE"/>
    <property type="match status" value="1"/>
</dbReference>
<dbReference type="InterPro" id="IPR000870">
    <property type="entry name" value="Homoserine_kinase"/>
</dbReference>
<feature type="domain" description="GHMP kinase C-terminal" evidence="15">
    <location>
        <begin position="237"/>
        <end position="299"/>
    </location>
</feature>
<reference evidence="16 17" key="1">
    <citation type="submission" date="2018-09" db="EMBL/GenBank/DDBJ databases">
        <title>YIM 75507 draft genome.</title>
        <authorList>
            <person name="Tang S."/>
            <person name="Feng Y."/>
        </authorList>
    </citation>
    <scope>NUCLEOTIDE SEQUENCE [LARGE SCALE GENOMIC DNA]</scope>
    <source>
        <strain evidence="16 17">YIM 75507</strain>
    </source>
</reference>
<dbReference type="GO" id="GO:0009088">
    <property type="term" value="P:threonine biosynthetic process"/>
    <property type="evidence" value="ECO:0007669"/>
    <property type="project" value="UniProtKB-UniRule"/>
</dbReference>
<evidence type="ECO:0000256" key="8">
    <source>
        <dbReference type="ARBA" id="ARBA00022741"/>
    </source>
</evidence>
<dbReference type="GO" id="GO:0004413">
    <property type="term" value="F:homoserine kinase activity"/>
    <property type="evidence" value="ECO:0007669"/>
    <property type="project" value="UniProtKB-UniRule"/>
</dbReference>
<dbReference type="InterPro" id="IPR013750">
    <property type="entry name" value="GHMP_kinase_C_dom"/>
</dbReference>
<dbReference type="InterPro" id="IPR020568">
    <property type="entry name" value="Ribosomal_Su5_D2-typ_SF"/>
</dbReference>
<dbReference type="EMBL" id="QZEY01000015">
    <property type="protein sequence ID" value="RJL24491.1"/>
    <property type="molecule type" value="Genomic_DNA"/>
</dbReference>
<comment type="pathway">
    <text evidence="1 13">Amino-acid biosynthesis; L-threonine biosynthesis; L-threonine from L-aspartate: step 4/5.</text>
</comment>
<dbReference type="InterPro" id="IPR006204">
    <property type="entry name" value="GHMP_kinase_N_dom"/>
</dbReference>
<protein>
    <recommendedName>
        <fullName evidence="4 13">Homoserine kinase</fullName>
        <shortName evidence="13">HK</shortName>
        <shortName evidence="13">HSK</shortName>
        <ecNumber evidence="3 13">2.7.1.39</ecNumber>
    </recommendedName>
</protein>
<dbReference type="AlphaFoldDB" id="A0A3A4A8T1"/>
<comment type="similarity">
    <text evidence="2 13">Belongs to the GHMP kinase family. Homoserine kinase subfamily.</text>
</comment>
<comment type="function">
    <text evidence="12 13">Catalyzes the ATP-dependent phosphorylation of L-homoserine to L-homoserine phosphate.</text>
</comment>
<evidence type="ECO:0000256" key="11">
    <source>
        <dbReference type="ARBA" id="ARBA00049375"/>
    </source>
</evidence>
<dbReference type="Gene3D" id="3.30.70.890">
    <property type="entry name" value="GHMP kinase, C-terminal domain"/>
    <property type="match status" value="1"/>
</dbReference>
<evidence type="ECO:0000313" key="16">
    <source>
        <dbReference type="EMBL" id="RJL24491.1"/>
    </source>
</evidence>
<evidence type="ECO:0000256" key="12">
    <source>
        <dbReference type="ARBA" id="ARBA00049954"/>
    </source>
</evidence>
<gene>
    <name evidence="13" type="primary">thrB</name>
    <name evidence="16" type="ORF">D5H75_29690</name>
</gene>
<keyword evidence="10 13" id="KW-0067">ATP-binding</keyword>
<dbReference type="PIRSF" id="PIRSF000676">
    <property type="entry name" value="Homoser_kin"/>
    <property type="match status" value="1"/>
</dbReference>
<dbReference type="EC" id="2.7.1.39" evidence="3 13"/>
<evidence type="ECO:0000256" key="3">
    <source>
        <dbReference type="ARBA" id="ARBA00012078"/>
    </source>
</evidence>
<feature type="domain" description="GHMP kinase N-terminal" evidence="14">
    <location>
        <begin position="62"/>
        <end position="163"/>
    </location>
</feature>
<evidence type="ECO:0000256" key="7">
    <source>
        <dbReference type="ARBA" id="ARBA00022697"/>
    </source>
</evidence>
<comment type="subcellular location">
    <subcellularLocation>
        <location evidence="13">Cytoplasm</location>
    </subcellularLocation>
</comment>